<comment type="similarity">
    <text evidence="1 6">Belongs to the peptidase S8 family.</text>
</comment>
<dbReference type="InterPro" id="IPR000209">
    <property type="entry name" value="Peptidase_S8/S53_dom"/>
</dbReference>
<dbReference type="PRINTS" id="PR00723">
    <property type="entry name" value="SUBTILISIN"/>
</dbReference>
<feature type="domain" description="Peptidase S8/S53" evidence="8">
    <location>
        <begin position="246"/>
        <end position="500"/>
    </location>
</feature>
<dbReference type="InterPro" id="IPR023828">
    <property type="entry name" value="Peptidase_S8_Ser-AS"/>
</dbReference>
<dbReference type="Gene3D" id="3.40.50.200">
    <property type="entry name" value="Peptidase S8/S53 domain"/>
    <property type="match status" value="1"/>
</dbReference>
<dbReference type="AlphaFoldDB" id="A0A8J3K0B7"/>
<keyword evidence="3 6" id="KW-0378">Hydrolase</keyword>
<dbReference type="PROSITE" id="PS51892">
    <property type="entry name" value="SUBTILASE"/>
    <property type="match status" value="1"/>
</dbReference>
<keyword evidence="2 6" id="KW-0645">Protease</keyword>
<evidence type="ECO:0000313" key="10">
    <source>
        <dbReference type="Proteomes" id="UP000619293"/>
    </source>
</evidence>
<accession>A0A8J3K0B7</accession>
<dbReference type="InterPro" id="IPR015500">
    <property type="entry name" value="Peptidase_S8_subtilisin-rel"/>
</dbReference>
<dbReference type="PANTHER" id="PTHR43806:SF65">
    <property type="entry name" value="SERINE PROTEASE APRX"/>
    <property type="match status" value="1"/>
</dbReference>
<dbReference type="GO" id="GO:0006508">
    <property type="term" value="P:proteolysis"/>
    <property type="evidence" value="ECO:0007669"/>
    <property type="project" value="UniProtKB-KW"/>
</dbReference>
<evidence type="ECO:0000256" key="1">
    <source>
        <dbReference type="ARBA" id="ARBA00011073"/>
    </source>
</evidence>
<dbReference type="GO" id="GO:0004252">
    <property type="term" value="F:serine-type endopeptidase activity"/>
    <property type="evidence" value="ECO:0007669"/>
    <property type="project" value="UniProtKB-UniRule"/>
</dbReference>
<evidence type="ECO:0000256" key="2">
    <source>
        <dbReference type="ARBA" id="ARBA00022670"/>
    </source>
</evidence>
<dbReference type="SUPFAM" id="SSF52743">
    <property type="entry name" value="Subtilisin-like"/>
    <property type="match status" value="1"/>
</dbReference>
<dbReference type="PANTHER" id="PTHR43806">
    <property type="entry name" value="PEPTIDASE S8"/>
    <property type="match status" value="1"/>
</dbReference>
<protein>
    <recommendedName>
        <fullName evidence="8">Peptidase S8/S53 domain-containing protein</fullName>
    </recommendedName>
</protein>
<evidence type="ECO:0000256" key="6">
    <source>
        <dbReference type="PROSITE-ProRule" id="PRU01240"/>
    </source>
</evidence>
<evidence type="ECO:0000256" key="5">
    <source>
        <dbReference type="PIRSR" id="PIRSR615500-1"/>
    </source>
</evidence>
<feature type="signal peptide" evidence="7">
    <location>
        <begin position="1"/>
        <end position="28"/>
    </location>
</feature>
<feature type="active site" description="Charge relay system" evidence="5 6">
    <location>
        <position position="255"/>
    </location>
</feature>
<comment type="caution">
    <text evidence="9">The sequence shown here is derived from an EMBL/GenBank/DDBJ whole genome shotgun (WGS) entry which is preliminary data.</text>
</comment>
<dbReference type="RefSeq" id="WP_191844442.1">
    <property type="nucleotide sequence ID" value="NZ_BAAALB010000060.1"/>
</dbReference>
<evidence type="ECO:0000256" key="7">
    <source>
        <dbReference type="SAM" id="SignalP"/>
    </source>
</evidence>
<sequence length="1154" mass="118677">MFRGRPRGLLAVAVTIGLLAVAPGPVAAAPPRVPTAGVGTSPVLPAGRTYTVTLLTGDVVTVHTGKARCPVVSVKPAGTGGVQRRSCGPDGHVRVIPGQVAGLIGATLDESLFDVTGLIQQGYDDTRTKDLPLIVRPAGSGALARSADPLTARLRRPTALPSIGAVAGWQSKASGPELLRDLSASRPTAPAQSRTAPAAAKVWLDRRVRTTAAAPTPAEPALTTTGLDANLRQVSAPQAWAAGFEGQGSRVAVLDTGADFTHPDLQGRIAEWADFNDPPGDGVDRHGHGTHVAATIAGTGAASAGQRRGVAPGARLAIGKVLDDEGYGSESAVIAGMQWAASRADVVNMSLGGWETNDGDDPMSQAVNALTAQYGTLFVLSAGNDGPYDGYVFAPAAAASALTVGAVDHTDTLAEFSSRGPLLSTWAAKPELVAPGVDIVAARAAGTGMGRIVDERYTASSGTSMAAPHVAGAAALLVQRHPDWNAAQLKAALVGAADPLPGADAYAVGSGRLNAARALHGVVSGQGLVNLGTLAHPQTGATTTGLSWTNTGTGPAAVVFSAAVTDRHGVPAGPGVATLSPRSAVIAAGATAQQTLRLDQSRLAGAPGLYTAVVTARAVGGGFVASTTVMFYVEPPSHELTVGATALPGTTAADDPYLFVQIANIDDVAIFSRYVAFAPGETRTFRVPAGRYSVMGQLMEFGDRQRMALGGDPDVTVGADTTVLVDAARATPVSAAVQGVATQASSVGILYVQTPRHGPSWSDFAFAWGGTAHGESVYAVPVAGAGVGSFQAYSVFGLHAPGEPGQSPFLYDLIEPLAGGIPQDLSHEVTAAERAGLARIDQRFHRLDMAGGGTGHKRYGFSPEGFFLAENSINGVGGDRADYISSGFAWLDEAFYDILGDSGVVTQESLRRYAPGSTQQKVWVRQPLRPDWYDDPTPSTSGCVPTPPSRTRGSLHIELVDLADQHQRFDCLGWGDAWSYETVRSLTLHRDGQLVGTVPESFGDFAIGAAAADYRLTYDLDAGTMLPVSTKVSTAWTFRSAAPAGTGSAPLPLLSVDYALPLDTANQPAGGSAGFTVRQAHGVAAQRVTSFRLWTSTDGGSTWTPVPVRSGADGTYRAQLPEAPAGQAVSLRVKVDASAGSGFEQTIIGAYRHS</sequence>
<dbReference type="PROSITE" id="PS00138">
    <property type="entry name" value="SUBTILASE_SER"/>
    <property type="match status" value="1"/>
</dbReference>
<dbReference type="Proteomes" id="UP000619293">
    <property type="component" value="Unassembled WGS sequence"/>
</dbReference>
<feature type="active site" description="Charge relay system" evidence="5 6">
    <location>
        <position position="288"/>
    </location>
</feature>
<keyword evidence="4 6" id="KW-0720">Serine protease</keyword>
<evidence type="ECO:0000256" key="3">
    <source>
        <dbReference type="ARBA" id="ARBA00022801"/>
    </source>
</evidence>
<feature type="active site" description="Charge relay system" evidence="5 6">
    <location>
        <position position="464"/>
    </location>
</feature>
<evidence type="ECO:0000256" key="4">
    <source>
        <dbReference type="ARBA" id="ARBA00022825"/>
    </source>
</evidence>
<dbReference type="InterPro" id="IPR050131">
    <property type="entry name" value="Peptidase_S8_subtilisin-like"/>
</dbReference>
<keyword evidence="10" id="KW-1185">Reference proteome</keyword>
<dbReference type="Pfam" id="PF00082">
    <property type="entry name" value="Peptidase_S8"/>
    <property type="match status" value="1"/>
</dbReference>
<reference evidence="9 10" key="1">
    <citation type="submission" date="2021-01" db="EMBL/GenBank/DDBJ databases">
        <title>Whole genome shotgun sequence of Catellatospora chokoriensis NBRC 107358.</title>
        <authorList>
            <person name="Komaki H."/>
            <person name="Tamura T."/>
        </authorList>
    </citation>
    <scope>NUCLEOTIDE SEQUENCE [LARGE SCALE GENOMIC DNA]</scope>
    <source>
        <strain evidence="9 10">NBRC 107358</strain>
    </source>
</reference>
<proteinExistence type="inferred from homology"/>
<name>A0A8J3K0B7_9ACTN</name>
<dbReference type="InterPro" id="IPR036852">
    <property type="entry name" value="Peptidase_S8/S53_dom_sf"/>
</dbReference>
<dbReference type="EMBL" id="BONG01000092">
    <property type="protein sequence ID" value="GIF94352.1"/>
    <property type="molecule type" value="Genomic_DNA"/>
</dbReference>
<evidence type="ECO:0000313" key="9">
    <source>
        <dbReference type="EMBL" id="GIF94352.1"/>
    </source>
</evidence>
<organism evidence="9 10">
    <name type="scientific">Catellatospora chokoriensis</name>
    <dbReference type="NCBI Taxonomy" id="310353"/>
    <lineage>
        <taxon>Bacteria</taxon>
        <taxon>Bacillati</taxon>
        <taxon>Actinomycetota</taxon>
        <taxon>Actinomycetes</taxon>
        <taxon>Micromonosporales</taxon>
        <taxon>Micromonosporaceae</taxon>
        <taxon>Catellatospora</taxon>
    </lineage>
</organism>
<feature type="chain" id="PRO_5035211706" description="Peptidase S8/S53 domain-containing protein" evidence="7">
    <location>
        <begin position="29"/>
        <end position="1154"/>
    </location>
</feature>
<gene>
    <name evidence="9" type="ORF">Cch02nite_77960</name>
</gene>
<keyword evidence="7" id="KW-0732">Signal</keyword>
<evidence type="ECO:0000259" key="8">
    <source>
        <dbReference type="Pfam" id="PF00082"/>
    </source>
</evidence>